<organism evidence="2 3">
    <name type="scientific">Mycoplasmopsis anatis</name>
    <dbReference type="NCBI Taxonomy" id="171279"/>
    <lineage>
        <taxon>Bacteria</taxon>
        <taxon>Bacillati</taxon>
        <taxon>Mycoplasmatota</taxon>
        <taxon>Mycoplasmoidales</taxon>
        <taxon>Metamycoplasmataceae</taxon>
        <taxon>Mycoplasmopsis</taxon>
    </lineage>
</organism>
<sequence length="78" mass="8960">MNNNELIEARKKALKNDYEQNQIELNNKDVTVKVNDKSNASSYVRKSNKDELLFKILGSLLVLSLIVLAFAFVHFFTN</sequence>
<evidence type="ECO:0000256" key="1">
    <source>
        <dbReference type="SAM" id="Phobius"/>
    </source>
</evidence>
<accession>A0A9Q3LAN1</accession>
<protein>
    <submittedName>
        <fullName evidence="2">Uncharacterized protein</fullName>
    </submittedName>
</protein>
<feature type="transmembrane region" description="Helical" evidence="1">
    <location>
        <begin position="52"/>
        <end position="76"/>
    </location>
</feature>
<keyword evidence="1" id="KW-1133">Transmembrane helix</keyword>
<dbReference type="EMBL" id="JABZFG010000005">
    <property type="protein sequence ID" value="MBW0602704.1"/>
    <property type="molecule type" value="Genomic_DNA"/>
</dbReference>
<dbReference type="AlphaFoldDB" id="A0A9Q3LAN1"/>
<keyword evidence="1" id="KW-0472">Membrane</keyword>
<reference evidence="2" key="1">
    <citation type="journal article" date="2021" name="Genes Genomics">
        <title>Comparative genomic analysis of Mycoplasma anatis strains.</title>
        <authorList>
            <person name="Zhou Q."/>
            <person name="Mai K."/>
            <person name="Yang D."/>
            <person name="Liu J."/>
            <person name="Yan Z."/>
            <person name="Luo C."/>
            <person name="Tan Y."/>
            <person name="Cao S."/>
            <person name="Zhou Q."/>
            <person name="Chen L."/>
            <person name="Chen F."/>
        </authorList>
    </citation>
    <scope>NUCLEOTIDE SEQUENCE</scope>
    <source>
        <strain evidence="2">DP07</strain>
    </source>
</reference>
<comment type="caution">
    <text evidence="2">The sequence shown here is derived from an EMBL/GenBank/DDBJ whole genome shotgun (WGS) entry which is preliminary data.</text>
</comment>
<gene>
    <name evidence="2" type="ORF">MADP07_00429</name>
</gene>
<evidence type="ECO:0000313" key="3">
    <source>
        <dbReference type="Proteomes" id="UP000746160"/>
    </source>
</evidence>
<name>A0A9Q3LAN1_9BACT</name>
<evidence type="ECO:0000313" key="2">
    <source>
        <dbReference type="EMBL" id="MBW0602704.1"/>
    </source>
</evidence>
<dbReference type="RefSeq" id="WP_218674839.1">
    <property type="nucleotide sequence ID" value="NZ_CP054878.1"/>
</dbReference>
<keyword evidence="1" id="KW-0812">Transmembrane</keyword>
<dbReference type="Proteomes" id="UP000746160">
    <property type="component" value="Unassembled WGS sequence"/>
</dbReference>
<proteinExistence type="predicted"/>